<proteinExistence type="predicted"/>
<reference evidence="1" key="3">
    <citation type="submission" date="2022-06" db="UniProtKB">
        <authorList>
            <consortium name="EnsemblPlants"/>
        </authorList>
    </citation>
    <scope>IDENTIFICATION</scope>
</reference>
<reference evidence="2" key="1">
    <citation type="journal article" date="2013" name="Nature">
        <title>Draft genome of the wheat A-genome progenitor Triticum urartu.</title>
        <authorList>
            <person name="Ling H.Q."/>
            <person name="Zhao S."/>
            <person name="Liu D."/>
            <person name="Wang J."/>
            <person name="Sun H."/>
            <person name="Zhang C."/>
            <person name="Fan H."/>
            <person name="Li D."/>
            <person name="Dong L."/>
            <person name="Tao Y."/>
            <person name="Gao C."/>
            <person name="Wu H."/>
            <person name="Li Y."/>
            <person name="Cui Y."/>
            <person name="Guo X."/>
            <person name="Zheng S."/>
            <person name="Wang B."/>
            <person name="Yu K."/>
            <person name="Liang Q."/>
            <person name="Yang W."/>
            <person name="Lou X."/>
            <person name="Chen J."/>
            <person name="Feng M."/>
            <person name="Jian J."/>
            <person name="Zhang X."/>
            <person name="Luo G."/>
            <person name="Jiang Y."/>
            <person name="Liu J."/>
            <person name="Wang Z."/>
            <person name="Sha Y."/>
            <person name="Zhang B."/>
            <person name="Wu H."/>
            <person name="Tang D."/>
            <person name="Shen Q."/>
            <person name="Xue P."/>
            <person name="Zou S."/>
            <person name="Wang X."/>
            <person name="Liu X."/>
            <person name="Wang F."/>
            <person name="Yang Y."/>
            <person name="An X."/>
            <person name="Dong Z."/>
            <person name="Zhang K."/>
            <person name="Zhang X."/>
            <person name="Luo M.C."/>
            <person name="Dvorak J."/>
            <person name="Tong Y."/>
            <person name="Wang J."/>
            <person name="Yang H."/>
            <person name="Li Z."/>
            <person name="Wang D."/>
            <person name="Zhang A."/>
            <person name="Wang J."/>
        </authorList>
    </citation>
    <scope>NUCLEOTIDE SEQUENCE</scope>
    <source>
        <strain evidence="2">cv. G1812</strain>
    </source>
</reference>
<protein>
    <submittedName>
        <fullName evidence="1">Uncharacterized protein</fullName>
    </submittedName>
</protein>
<reference evidence="1" key="2">
    <citation type="submission" date="2018-03" db="EMBL/GenBank/DDBJ databases">
        <title>The Triticum urartu genome reveals the dynamic nature of wheat genome evolution.</title>
        <authorList>
            <person name="Ling H."/>
            <person name="Ma B."/>
            <person name="Shi X."/>
            <person name="Liu H."/>
            <person name="Dong L."/>
            <person name="Sun H."/>
            <person name="Cao Y."/>
            <person name="Gao Q."/>
            <person name="Zheng S."/>
            <person name="Li Y."/>
            <person name="Yu Y."/>
            <person name="Du H."/>
            <person name="Qi M."/>
            <person name="Li Y."/>
            <person name="Yu H."/>
            <person name="Cui Y."/>
            <person name="Wang N."/>
            <person name="Chen C."/>
            <person name="Wu H."/>
            <person name="Zhao Y."/>
            <person name="Zhang J."/>
            <person name="Li Y."/>
            <person name="Zhou W."/>
            <person name="Zhang B."/>
            <person name="Hu W."/>
            <person name="Eijk M."/>
            <person name="Tang J."/>
            <person name="Witsenboer H."/>
            <person name="Zhao S."/>
            <person name="Li Z."/>
            <person name="Zhang A."/>
            <person name="Wang D."/>
            <person name="Liang C."/>
        </authorList>
    </citation>
    <scope>NUCLEOTIDE SEQUENCE [LARGE SCALE GENOMIC DNA]</scope>
    <source>
        <strain evidence="1">cv. G1812</strain>
    </source>
</reference>
<accession>A0A8R7UYE6</accession>
<organism evidence="1 2">
    <name type="scientific">Triticum urartu</name>
    <name type="common">Red wild einkorn</name>
    <name type="synonym">Crithodium urartu</name>
    <dbReference type="NCBI Taxonomy" id="4572"/>
    <lineage>
        <taxon>Eukaryota</taxon>
        <taxon>Viridiplantae</taxon>
        <taxon>Streptophyta</taxon>
        <taxon>Embryophyta</taxon>
        <taxon>Tracheophyta</taxon>
        <taxon>Spermatophyta</taxon>
        <taxon>Magnoliopsida</taxon>
        <taxon>Liliopsida</taxon>
        <taxon>Poales</taxon>
        <taxon>Poaceae</taxon>
        <taxon>BOP clade</taxon>
        <taxon>Pooideae</taxon>
        <taxon>Triticodae</taxon>
        <taxon>Triticeae</taxon>
        <taxon>Triticinae</taxon>
        <taxon>Triticum</taxon>
    </lineage>
</organism>
<dbReference type="Proteomes" id="UP000015106">
    <property type="component" value="Chromosome 6"/>
</dbReference>
<evidence type="ECO:0000313" key="1">
    <source>
        <dbReference type="EnsemblPlants" id="TuG1812G0600003788.01.T01.cds467734"/>
    </source>
</evidence>
<dbReference type="AlphaFoldDB" id="A0A8R7UYE6"/>
<keyword evidence="2" id="KW-1185">Reference proteome</keyword>
<evidence type="ECO:0000313" key="2">
    <source>
        <dbReference type="Proteomes" id="UP000015106"/>
    </source>
</evidence>
<dbReference type="Gramene" id="TuG1812G0600003788.01.T01">
    <property type="protein sequence ID" value="TuG1812G0600003788.01.T01.cds467734"/>
    <property type="gene ID" value="TuG1812G0600003788.01"/>
</dbReference>
<dbReference type="EnsemblPlants" id="TuG1812G0600003788.01.T01">
    <property type="protein sequence ID" value="TuG1812G0600003788.01.T01.cds467734"/>
    <property type="gene ID" value="TuG1812G0600003788.01"/>
</dbReference>
<name>A0A8R7UYE6_TRIUA</name>
<sequence length="144" mass="15610">MLTISAMNSFIPCLESCDTLFTAILNLDLGNSPLYTLPNPPVPRRFLLSNPSVARNKSLYENRCGPNSTSQSSCNSAYLKCLRTSRETTAATDRMSAAVASGRMICNTCRRRRSLVWGPGGNLGSMVRSMAGAGLFMPKLQPIT</sequence>